<reference evidence="1" key="1">
    <citation type="submission" date="2017-06" db="EMBL/GenBank/DDBJ databases">
        <authorList>
            <person name="Assis F.L."/>
            <person name="Abrahao J.S."/>
            <person name="Silva L."/>
            <person name="Khalil J.B."/>
            <person name="Rodrigues R."/>
            <person name="Silva L.S."/>
            <person name="Boratto P."/>
            <person name="Andrade M."/>
            <person name="Kroon E.G."/>
            <person name="Ribeiro B."/>
            <person name="Bergier I."/>
            <person name="Seligmann H."/>
            <person name="Ghigo E."/>
            <person name="Colson P."/>
            <person name="Levasseur A."/>
            <person name="Raoult D."/>
            <person name="Scola B.L."/>
        </authorList>
    </citation>
    <scope>NUCLEOTIDE SEQUENCE</scope>
    <source>
        <strain evidence="1">Deep ocean</strain>
    </source>
</reference>
<dbReference type="KEGG" id="vg:80517973"/>
<sequence length="84" mass="9129">MSTVPMYHMSGYVSEPIPRSSFSNYGNSYHRQQTHYVSSYLSMPAPCSSGTCNTNTTSSPPIHGNIYGICPVGPATHGEFKAPR</sequence>
<accession>A0A6N1NHP9</accession>
<protein>
    <submittedName>
        <fullName evidence="1">Putative ORFan</fullName>
    </submittedName>
</protein>
<reference evidence="1" key="2">
    <citation type="journal article" date="2018" name="Nat. Commun.">
        <title>Tailed giant Tupanvirus possesses the most complete translational apparatus of the known virosphere.</title>
        <authorList>
            <person name="Abrahao J."/>
            <person name="Silva L."/>
            <person name="Silva L.S."/>
            <person name="Khalil J.Y.B."/>
            <person name="Rodrigues R."/>
            <person name="Arantes T."/>
            <person name="Assis F."/>
            <person name="Boratto P."/>
            <person name="Andrade M."/>
            <person name="Kroon E.G."/>
            <person name="Ribeiro B."/>
            <person name="Bergier I."/>
            <person name="Seligmann H."/>
            <person name="Ghigo E."/>
            <person name="Colson P."/>
            <person name="Levasseur A."/>
            <person name="Kroemer G."/>
            <person name="Raoult D."/>
            <person name="La Scola B."/>
        </authorList>
    </citation>
    <scope>NUCLEOTIDE SEQUENCE [LARGE SCALE GENOMIC DNA]</scope>
    <source>
        <strain evidence="1">Deep ocean</strain>
    </source>
</reference>
<organism evidence="1">
    <name type="scientific">Tupanvirus deep ocean</name>
    <dbReference type="NCBI Taxonomy" id="2126984"/>
    <lineage>
        <taxon>Viruses</taxon>
        <taxon>Varidnaviria</taxon>
        <taxon>Bamfordvirae</taxon>
        <taxon>Nucleocytoviricota</taxon>
        <taxon>Megaviricetes</taxon>
        <taxon>Imitervirales</taxon>
        <taxon>Mimiviridae</taxon>
        <taxon>Megamimivirinae</taxon>
        <taxon>Tupanvirus</taxon>
        <taxon>Tupanvirus altamarinense</taxon>
    </lineage>
</organism>
<dbReference type="EMBL" id="MF405918">
    <property type="protein sequence ID" value="QKU34644.1"/>
    <property type="molecule type" value="Genomic_DNA"/>
</dbReference>
<proteinExistence type="predicted"/>
<evidence type="ECO:0000313" key="1">
    <source>
        <dbReference type="EMBL" id="QKU34644.1"/>
    </source>
</evidence>
<dbReference type="RefSeq" id="YP_010781282.1">
    <property type="nucleotide sequence ID" value="NC_075038.1"/>
</dbReference>
<dbReference type="GeneID" id="80517973"/>
<name>A0A6N1NHP9_9VIRU</name>